<sequence length="71" mass="7724">MIVGLQDFEARTQAERISKLDVDDATATVGGALDVIVDAGRHYYELTEAGSGFRQWTTDPVDLLQTGPGRQ</sequence>
<dbReference type="InterPro" id="IPR056672">
    <property type="entry name" value="DUF7770"/>
</dbReference>
<protein>
    <recommendedName>
        <fullName evidence="1">DUF7770 domain-containing protein</fullName>
    </recommendedName>
</protein>
<comment type="caution">
    <text evidence="2">The sequence shown here is derived from an EMBL/GenBank/DDBJ whole genome shotgun (WGS) entry which is preliminary data.</text>
</comment>
<dbReference type="Pfam" id="PF24968">
    <property type="entry name" value="DUF7770"/>
    <property type="match status" value="1"/>
</dbReference>
<dbReference type="Proteomes" id="UP000293360">
    <property type="component" value="Unassembled WGS sequence"/>
</dbReference>
<reference evidence="2 3" key="1">
    <citation type="submission" date="2018-06" db="EMBL/GenBank/DDBJ databases">
        <title>Complete Genomes of Monosporascus.</title>
        <authorList>
            <person name="Robinson A.J."/>
            <person name="Natvig D.O."/>
        </authorList>
    </citation>
    <scope>NUCLEOTIDE SEQUENCE [LARGE SCALE GENOMIC DNA]</scope>
    <source>
        <strain evidence="2 3">CBS 110550</strain>
    </source>
</reference>
<dbReference type="AlphaFoldDB" id="A0A4Q4TT21"/>
<evidence type="ECO:0000313" key="3">
    <source>
        <dbReference type="Proteomes" id="UP000293360"/>
    </source>
</evidence>
<dbReference type="STRING" id="155417.A0A4Q4TT21"/>
<name>A0A4Q4TT21_9PEZI</name>
<proteinExistence type="predicted"/>
<keyword evidence="3" id="KW-1185">Reference proteome</keyword>
<dbReference type="EMBL" id="QJNU01000055">
    <property type="protein sequence ID" value="RYP08750.1"/>
    <property type="molecule type" value="Genomic_DNA"/>
</dbReference>
<evidence type="ECO:0000259" key="1">
    <source>
        <dbReference type="Pfam" id="PF24968"/>
    </source>
</evidence>
<organism evidence="2 3">
    <name type="scientific">Monosporascus ibericus</name>
    <dbReference type="NCBI Taxonomy" id="155417"/>
    <lineage>
        <taxon>Eukaryota</taxon>
        <taxon>Fungi</taxon>
        <taxon>Dikarya</taxon>
        <taxon>Ascomycota</taxon>
        <taxon>Pezizomycotina</taxon>
        <taxon>Sordariomycetes</taxon>
        <taxon>Xylariomycetidae</taxon>
        <taxon>Xylariales</taxon>
        <taxon>Xylariales incertae sedis</taxon>
        <taxon>Monosporascus</taxon>
    </lineage>
</organism>
<dbReference type="OrthoDB" id="3527137at2759"/>
<accession>A0A4Q4TT21</accession>
<evidence type="ECO:0000313" key="2">
    <source>
        <dbReference type="EMBL" id="RYP08750.1"/>
    </source>
</evidence>
<gene>
    <name evidence="2" type="ORF">DL764_001661</name>
</gene>
<feature type="domain" description="DUF7770" evidence="1">
    <location>
        <begin position="16"/>
        <end position="65"/>
    </location>
</feature>